<dbReference type="EnsemblMetazoa" id="HelroT194826">
    <property type="protein sequence ID" value="HelroP194826"/>
    <property type="gene ID" value="HelroG194826"/>
</dbReference>
<feature type="compositionally biased region" description="Polar residues" evidence="1">
    <location>
        <begin position="226"/>
        <end position="235"/>
    </location>
</feature>
<feature type="region of interest" description="Disordered" evidence="1">
    <location>
        <begin position="527"/>
        <end position="578"/>
    </location>
</feature>
<evidence type="ECO:0000256" key="1">
    <source>
        <dbReference type="SAM" id="MobiDB-lite"/>
    </source>
</evidence>
<feature type="transmembrane region" description="Helical" evidence="2">
    <location>
        <begin position="621"/>
        <end position="641"/>
    </location>
</feature>
<sequence length="671" mass="74314">MSSSSSLAASIVAIVTSSSVSSSTTTNDLPIHNKLPPAMTTAATAAASTTAPSSTSTLTNNVGGIASAGSGNYVDGVSEAGDRKKLIDRAEENPTGRSNRKNNWNYPADYISNNDDSDGRDYNGVHVKSKNSHDFQKVRYESESRDGGVKLNNYKSKSYFNEAGPMARGDRNRLAGKATTSSLGRHNEDFSRSSLVKHKPYSTAVDKMYAGQDVNENIADQSQNGYHFERSNQIGRSRGKDKGAIDQQPSEYNYFNEGGVGRRGPDMDDMYVKELSAFKIKNHYNREDADGGNNSKDNKVDGDGKKVLGDSVREEGEGGENYSRKSSKPFLKSKQPALKLFSSPASQFKHGRSKNSSSGINNDNNDDGDDNKNADERLTNQQRYSRPSSSSSSSSSSLYMHQSAEPRNGYFKKYYRDHYKRRDDDGEEDASNVDDEEVASYNDRFVNPAADYLLSDSRGSRYNNNNNRYFNDYNDYETKLKYDPVYRDLLLDRYRSYYNSKVGRQMKNHNDLNYFDLFYRGRDPSTEMLETTDHSKSTPRFSTGSPTELLPATTAPAPLSTTAASKSADRKNKSSVVANVGQREVNTGSVSPPQMILELVNTHHRVHGTDNESYDNLKGGAIVALSLGIALTLLSLILLFCRLQSCKRLSRKNKAKNMSGDSDYLINGLYL</sequence>
<feature type="region of interest" description="Disordered" evidence="1">
    <location>
        <begin position="226"/>
        <end position="265"/>
    </location>
</feature>
<feature type="compositionally biased region" description="Low complexity" evidence="1">
    <location>
        <begin position="41"/>
        <end position="57"/>
    </location>
</feature>
<feature type="compositionally biased region" description="Basic and acidic residues" evidence="1">
    <location>
        <begin position="527"/>
        <end position="536"/>
    </location>
</feature>
<reference evidence="4" key="3">
    <citation type="submission" date="2015-06" db="UniProtKB">
        <authorList>
            <consortium name="EnsemblMetazoa"/>
        </authorList>
    </citation>
    <scope>IDENTIFICATION</scope>
</reference>
<keyword evidence="5" id="KW-1185">Reference proteome</keyword>
<dbReference type="HOGENOM" id="CLU_409568_0_0_1"/>
<dbReference type="EMBL" id="AMQM01008656">
    <property type="status" value="NOT_ANNOTATED_CDS"/>
    <property type="molecule type" value="Genomic_DNA"/>
</dbReference>
<reference evidence="5" key="1">
    <citation type="submission" date="2012-12" db="EMBL/GenBank/DDBJ databases">
        <authorList>
            <person name="Hellsten U."/>
            <person name="Grimwood J."/>
            <person name="Chapman J.A."/>
            <person name="Shapiro H."/>
            <person name="Aerts A."/>
            <person name="Otillar R.P."/>
            <person name="Terry A.Y."/>
            <person name="Boore J.L."/>
            <person name="Simakov O."/>
            <person name="Marletaz F."/>
            <person name="Cho S.-J."/>
            <person name="Edsinger-Gonzales E."/>
            <person name="Havlak P."/>
            <person name="Kuo D.-H."/>
            <person name="Larsson T."/>
            <person name="Lv J."/>
            <person name="Arendt D."/>
            <person name="Savage R."/>
            <person name="Osoegawa K."/>
            <person name="de Jong P."/>
            <person name="Lindberg D.R."/>
            <person name="Seaver E.C."/>
            <person name="Weisblat D.A."/>
            <person name="Putnam N.H."/>
            <person name="Grigoriev I.V."/>
            <person name="Rokhsar D.S."/>
        </authorList>
    </citation>
    <scope>NUCLEOTIDE SEQUENCE</scope>
</reference>
<keyword evidence="2" id="KW-0472">Membrane</keyword>
<evidence type="ECO:0000313" key="3">
    <source>
        <dbReference type="EMBL" id="ESO11361.1"/>
    </source>
</evidence>
<name>T1FWG4_HELRO</name>
<gene>
    <name evidence="4" type="primary">20213159</name>
    <name evidence="3" type="ORF">HELRODRAFT_194826</name>
</gene>
<dbReference type="Proteomes" id="UP000015101">
    <property type="component" value="Unassembled WGS sequence"/>
</dbReference>
<dbReference type="AlphaFoldDB" id="T1FWG4"/>
<organism evidence="4 5">
    <name type="scientific">Helobdella robusta</name>
    <name type="common">Californian leech</name>
    <dbReference type="NCBI Taxonomy" id="6412"/>
    <lineage>
        <taxon>Eukaryota</taxon>
        <taxon>Metazoa</taxon>
        <taxon>Spiralia</taxon>
        <taxon>Lophotrochozoa</taxon>
        <taxon>Annelida</taxon>
        <taxon>Clitellata</taxon>
        <taxon>Hirudinea</taxon>
        <taxon>Rhynchobdellida</taxon>
        <taxon>Glossiphoniidae</taxon>
        <taxon>Helobdella</taxon>
    </lineage>
</organism>
<feature type="compositionally biased region" description="Low complexity" evidence="1">
    <location>
        <begin position="388"/>
        <end position="397"/>
    </location>
</feature>
<feature type="compositionally biased region" description="Low complexity" evidence="1">
    <location>
        <begin position="545"/>
        <end position="566"/>
    </location>
</feature>
<dbReference type="InParanoid" id="T1FWG4"/>
<feature type="compositionally biased region" description="Low complexity" evidence="1">
    <location>
        <begin position="354"/>
        <end position="363"/>
    </location>
</feature>
<feature type="region of interest" description="Disordered" evidence="1">
    <location>
        <begin position="86"/>
        <end position="123"/>
    </location>
</feature>
<dbReference type="CTD" id="20213159"/>
<evidence type="ECO:0000256" key="2">
    <source>
        <dbReference type="SAM" id="Phobius"/>
    </source>
</evidence>
<keyword evidence="2" id="KW-0812">Transmembrane</keyword>
<feature type="compositionally biased region" description="Polar residues" evidence="1">
    <location>
        <begin position="95"/>
        <end position="105"/>
    </location>
</feature>
<dbReference type="RefSeq" id="XP_009010521.1">
    <property type="nucleotide sequence ID" value="XM_009012273.1"/>
</dbReference>
<reference evidence="3 5" key="2">
    <citation type="journal article" date="2013" name="Nature">
        <title>Insights into bilaterian evolution from three spiralian genomes.</title>
        <authorList>
            <person name="Simakov O."/>
            <person name="Marletaz F."/>
            <person name="Cho S.J."/>
            <person name="Edsinger-Gonzales E."/>
            <person name="Havlak P."/>
            <person name="Hellsten U."/>
            <person name="Kuo D.H."/>
            <person name="Larsson T."/>
            <person name="Lv J."/>
            <person name="Arendt D."/>
            <person name="Savage R."/>
            <person name="Osoegawa K."/>
            <person name="de Jong P."/>
            <person name="Grimwood J."/>
            <person name="Chapman J.A."/>
            <person name="Shapiro H."/>
            <person name="Aerts A."/>
            <person name="Otillar R.P."/>
            <person name="Terry A.Y."/>
            <person name="Boore J.L."/>
            <person name="Grigoriev I.V."/>
            <person name="Lindberg D.R."/>
            <person name="Seaver E.C."/>
            <person name="Weisblat D.A."/>
            <person name="Putnam N.H."/>
            <person name="Rokhsar D.S."/>
        </authorList>
    </citation>
    <scope>NUCLEOTIDE SEQUENCE</scope>
</reference>
<feature type="region of interest" description="Disordered" evidence="1">
    <location>
        <begin position="285"/>
        <end position="403"/>
    </location>
</feature>
<evidence type="ECO:0000313" key="4">
    <source>
        <dbReference type="EnsemblMetazoa" id="HelroP194826"/>
    </source>
</evidence>
<dbReference type="KEGG" id="hro:HELRODRAFT_194826"/>
<protein>
    <submittedName>
        <fullName evidence="3 4">Uncharacterized protein</fullName>
    </submittedName>
</protein>
<feature type="compositionally biased region" description="Basic and acidic residues" evidence="1">
    <location>
        <begin position="296"/>
        <end position="316"/>
    </location>
</feature>
<dbReference type="GeneID" id="20213159"/>
<keyword evidence="2" id="KW-1133">Transmembrane helix</keyword>
<proteinExistence type="predicted"/>
<dbReference type="PANTHER" id="PTHR46876:SF1">
    <property type="entry name" value="LOW-DENSITY LIPOPROTEIN RECEPTOR-RELATED PROTEIN 11"/>
    <property type="match status" value="1"/>
</dbReference>
<feature type="region of interest" description="Disordered" evidence="1">
    <location>
        <begin position="41"/>
        <end position="73"/>
    </location>
</feature>
<dbReference type="EMBL" id="KB095821">
    <property type="protein sequence ID" value="ESO11361.1"/>
    <property type="molecule type" value="Genomic_DNA"/>
</dbReference>
<accession>T1FWG4</accession>
<evidence type="ECO:0000313" key="5">
    <source>
        <dbReference type="Proteomes" id="UP000015101"/>
    </source>
</evidence>
<dbReference type="PANTHER" id="PTHR46876">
    <property type="entry name" value="LOW-DENSITY LIPOPROTEIN RECEPTOR-RELATED PROTEIN 11"/>
    <property type="match status" value="1"/>
</dbReference>